<dbReference type="AlphaFoldDB" id="A0A2R5G4Z9"/>
<sequence length="477" mass="52415">MTFLHLIPKLAPAFIIIVATISMPLNLLRANKVLAQTVNTQAPSYQQLQKTLIAQNPNEAALEVSERGRTRALVDLLVKRLSPTDDLSVSPSIIKIKQVAKQQNATLVEYSIITDELNLGGKRQTQELELYIWAVKPTGEIIFRSVDLKPLWQKQKTSLTNLITSSRQSIGVSRGNVKGLVIHKGKSRGDNRLTEKLQKLHQLLIQPIADVLPTKPDDKIIFIPQNSLFLVPFAALPDAKGKYLIQKHTISTAPSIQVLDLLYQRQQQIQGVAKEVLIVGNPTMPSIAPKPGEKPQKLSPLTGAEEEANEIARLFNTQALTGDVATETTVKQRMSQARIIHFATQGILEFEGMSIPGKLAFAPSSQDDGWLKSEEVMNLKLNAELVVLSSCDTALGKITGDGVIGLSRSFFSAGVPSVVGSLWSPADRETVLLMTKFYENLSKNPHKASALRQAMLATMKKYPNPRDWAAFTLIGVS</sequence>
<dbReference type="PANTHER" id="PTHR10098">
    <property type="entry name" value="RAPSYN-RELATED"/>
    <property type="match status" value="1"/>
</dbReference>
<dbReference type="Proteomes" id="UP000245124">
    <property type="component" value="Unassembled WGS sequence"/>
</dbReference>
<feature type="domain" description="CHAT" evidence="1">
    <location>
        <begin position="195"/>
        <end position="475"/>
    </location>
</feature>
<evidence type="ECO:0000313" key="2">
    <source>
        <dbReference type="EMBL" id="GBG22854.1"/>
    </source>
</evidence>
<dbReference type="EMBL" id="BDUD01000002">
    <property type="protein sequence ID" value="GBG22854.1"/>
    <property type="molecule type" value="Genomic_DNA"/>
</dbReference>
<dbReference type="PANTHER" id="PTHR10098:SF108">
    <property type="entry name" value="TETRATRICOPEPTIDE REPEAT PROTEIN 28"/>
    <property type="match status" value="1"/>
</dbReference>
<name>A0A2R5G4Z9_NOSCO</name>
<accession>A0A2R5G4Z9</accession>
<organism evidence="2 3">
    <name type="scientific">Nostoc commune NIES-4072</name>
    <dbReference type="NCBI Taxonomy" id="2005467"/>
    <lineage>
        <taxon>Bacteria</taxon>
        <taxon>Bacillati</taxon>
        <taxon>Cyanobacteriota</taxon>
        <taxon>Cyanophyceae</taxon>
        <taxon>Nostocales</taxon>
        <taxon>Nostocaceae</taxon>
        <taxon>Nostoc</taxon>
    </lineage>
</organism>
<comment type="caution">
    <text evidence="2">The sequence shown here is derived from an EMBL/GenBank/DDBJ whole genome shotgun (WGS) entry which is preliminary data.</text>
</comment>
<gene>
    <name evidence="2" type="ORF">NIES4072_65660</name>
</gene>
<reference evidence="2 3" key="1">
    <citation type="submission" date="2017-06" db="EMBL/GenBank/DDBJ databases">
        <title>Genome sequencing of cyanobaciteial culture collection at National Institute for Environmental Studies (NIES).</title>
        <authorList>
            <person name="Hirose Y."/>
            <person name="Shimura Y."/>
            <person name="Fujisawa T."/>
            <person name="Nakamura Y."/>
            <person name="Kawachi M."/>
        </authorList>
    </citation>
    <scope>NUCLEOTIDE SEQUENCE [LARGE SCALE GENOMIC DNA]</scope>
    <source>
        <strain evidence="2 3">NIES-4072</strain>
    </source>
</reference>
<proteinExistence type="predicted"/>
<evidence type="ECO:0000259" key="1">
    <source>
        <dbReference type="Pfam" id="PF12770"/>
    </source>
</evidence>
<dbReference type="InterPro" id="IPR024983">
    <property type="entry name" value="CHAT_dom"/>
</dbReference>
<dbReference type="OrthoDB" id="443153at2"/>
<dbReference type="RefSeq" id="WP_109012885.1">
    <property type="nucleotide sequence ID" value="NZ_BDUD01000002.1"/>
</dbReference>
<keyword evidence="3" id="KW-1185">Reference proteome</keyword>
<evidence type="ECO:0000313" key="3">
    <source>
        <dbReference type="Proteomes" id="UP000245124"/>
    </source>
</evidence>
<protein>
    <recommendedName>
        <fullName evidence="1">CHAT domain-containing protein</fullName>
    </recommendedName>
</protein>
<dbReference type="Pfam" id="PF12770">
    <property type="entry name" value="CHAT"/>
    <property type="match status" value="1"/>
</dbReference>